<accession>A0ACB9P683</accession>
<organism evidence="1 2">
    <name type="scientific">Bauhinia variegata</name>
    <name type="common">Purple orchid tree</name>
    <name type="synonym">Phanera variegata</name>
    <dbReference type="NCBI Taxonomy" id="167791"/>
    <lineage>
        <taxon>Eukaryota</taxon>
        <taxon>Viridiplantae</taxon>
        <taxon>Streptophyta</taxon>
        <taxon>Embryophyta</taxon>
        <taxon>Tracheophyta</taxon>
        <taxon>Spermatophyta</taxon>
        <taxon>Magnoliopsida</taxon>
        <taxon>eudicotyledons</taxon>
        <taxon>Gunneridae</taxon>
        <taxon>Pentapetalae</taxon>
        <taxon>rosids</taxon>
        <taxon>fabids</taxon>
        <taxon>Fabales</taxon>
        <taxon>Fabaceae</taxon>
        <taxon>Cercidoideae</taxon>
        <taxon>Cercideae</taxon>
        <taxon>Bauhiniinae</taxon>
        <taxon>Bauhinia</taxon>
    </lineage>
</organism>
<sequence length="404" mass="42991">MEPAVSSNATPQDHFQGQANATSPAEDHHDSLSNMSESSPGNTISKTCEDHHGEPLQQEQHVTVPTMKQGQEGNTPAETHLLSSQQTLPVPAAEQGQENMANSNSRADSAAVLGEAGGSNPAKNLGSSLPSFPQSSGSSSRDLINVAESTDTNVIQKRESCSEFGAESSEDDISICSMPKHGEGRGQNSAAALTETNNGSEIQNPPTQVMERPEDSDSAYRIPSHVFATDKTNTVTEWSTCSSESLFSIHMGNMSFSKDLTWLKSGGFSNPGETNMSDQFDAVPSSPAPASPSPTPVANLTSVNKLNDIGPKTDSHYESPGATEAKAAETMREVIRENTQKVGPRDLSFRLSHQSEDGSTKSFVFPILAGDGNKSHSLRGVEEKPNQQTPKEIPMQDLVLASIL</sequence>
<reference evidence="1 2" key="1">
    <citation type="journal article" date="2022" name="DNA Res.">
        <title>Chromosomal-level genome assembly of the orchid tree Bauhinia variegata (Leguminosae; Cercidoideae) supports the allotetraploid origin hypothesis of Bauhinia.</title>
        <authorList>
            <person name="Zhong Y."/>
            <person name="Chen Y."/>
            <person name="Zheng D."/>
            <person name="Pang J."/>
            <person name="Liu Y."/>
            <person name="Luo S."/>
            <person name="Meng S."/>
            <person name="Qian L."/>
            <person name="Wei D."/>
            <person name="Dai S."/>
            <person name="Zhou R."/>
        </authorList>
    </citation>
    <scope>NUCLEOTIDE SEQUENCE [LARGE SCALE GENOMIC DNA]</scope>
    <source>
        <strain evidence="1">BV-YZ2020</strain>
    </source>
</reference>
<name>A0ACB9P683_BAUVA</name>
<protein>
    <submittedName>
        <fullName evidence="1">Uncharacterized protein</fullName>
    </submittedName>
</protein>
<keyword evidence="2" id="KW-1185">Reference proteome</keyword>
<gene>
    <name evidence="1" type="ORF">L6164_011251</name>
</gene>
<dbReference type="EMBL" id="CM039430">
    <property type="protein sequence ID" value="KAI4343968.1"/>
    <property type="molecule type" value="Genomic_DNA"/>
</dbReference>
<comment type="caution">
    <text evidence="1">The sequence shown here is derived from an EMBL/GenBank/DDBJ whole genome shotgun (WGS) entry which is preliminary data.</text>
</comment>
<evidence type="ECO:0000313" key="1">
    <source>
        <dbReference type="EMBL" id="KAI4343968.1"/>
    </source>
</evidence>
<proteinExistence type="predicted"/>
<dbReference type="Proteomes" id="UP000828941">
    <property type="component" value="Chromosome 5"/>
</dbReference>
<evidence type="ECO:0000313" key="2">
    <source>
        <dbReference type="Proteomes" id="UP000828941"/>
    </source>
</evidence>